<dbReference type="PANTHER" id="PTHR34475:SF1">
    <property type="entry name" value="CYTOSKELETON PROTEIN RODZ"/>
    <property type="match status" value="1"/>
</dbReference>
<protein>
    <recommendedName>
        <fullName evidence="5">Helix-turn-helix domain-containing protein</fullName>
    </recommendedName>
</protein>
<evidence type="ECO:0000256" key="1">
    <source>
        <dbReference type="SAM" id="MobiDB-lite"/>
    </source>
</evidence>
<comment type="caution">
    <text evidence="3">The sequence shown here is derived from an EMBL/GenBank/DDBJ whole genome shotgun (WGS) entry which is preliminary data.</text>
</comment>
<evidence type="ECO:0000256" key="2">
    <source>
        <dbReference type="SAM" id="Phobius"/>
    </source>
</evidence>
<organism evidence="3 4">
    <name type="scientific">Rhodohalobacter mucosus</name>
    <dbReference type="NCBI Taxonomy" id="2079485"/>
    <lineage>
        <taxon>Bacteria</taxon>
        <taxon>Pseudomonadati</taxon>
        <taxon>Balneolota</taxon>
        <taxon>Balneolia</taxon>
        <taxon>Balneolales</taxon>
        <taxon>Balneolaceae</taxon>
        <taxon>Rhodohalobacter</taxon>
    </lineage>
</organism>
<accession>A0A316TQB8</accession>
<dbReference type="AlphaFoldDB" id="A0A316TQB8"/>
<sequence>MPSLGKDLETIRKHLGLTIQDVQNATKLPLNTLKSIENDDIFEQQEENITYVRSFIRTYARNLKLDDELVTRALDQEEIGNYNHLLLSAFPELSKEVESGKKQGSDVKDRDSDADPGDIDTKKTPEPEQKKTRTRPRFIADFPEDPQVPVESEKTTSPGKEPVPDKHAAAKDDGETDVKSDSSDSLNAEKTPPKKDVRQVNWADMGKKFSDTERKPPVWVIGAAVVIIAVLAGIFLLSRADLFTTDTPEAGEASQAQTGDDARLDPGTDGPVLDLSEEQQVPEQVETPVLQDTLYLTVYAANERLDPVRVWSDLKPRIDPYWIEQGTALNFEFSDTIRIRGQYARMLLFLNGHLIENFRQQYFNEEQNAVELSRSLFSDPEWAVEIPIEVPANVAPPDSVAFRPTF</sequence>
<dbReference type="InterPro" id="IPR050400">
    <property type="entry name" value="Bact_Cytoskel_RodZ"/>
</dbReference>
<dbReference type="EMBL" id="QGGB01000005">
    <property type="protein sequence ID" value="PWN06797.1"/>
    <property type="molecule type" value="Genomic_DNA"/>
</dbReference>
<dbReference type="OrthoDB" id="1523439at2"/>
<evidence type="ECO:0000313" key="4">
    <source>
        <dbReference type="Proteomes" id="UP000245533"/>
    </source>
</evidence>
<name>A0A316TQB8_9BACT</name>
<keyword evidence="4" id="KW-1185">Reference proteome</keyword>
<dbReference type="Pfam" id="PF13413">
    <property type="entry name" value="HTH_25"/>
    <property type="match status" value="1"/>
</dbReference>
<feature type="compositionally biased region" description="Basic and acidic residues" evidence="1">
    <location>
        <begin position="162"/>
        <end position="182"/>
    </location>
</feature>
<proteinExistence type="predicted"/>
<feature type="region of interest" description="Disordered" evidence="1">
    <location>
        <begin position="249"/>
        <end position="282"/>
    </location>
</feature>
<keyword evidence="2" id="KW-0472">Membrane</keyword>
<dbReference type="InterPro" id="IPR010982">
    <property type="entry name" value="Lambda_DNA-bd_dom_sf"/>
</dbReference>
<feature type="compositionally biased region" description="Basic and acidic residues" evidence="1">
    <location>
        <begin position="97"/>
        <end position="131"/>
    </location>
</feature>
<gene>
    <name evidence="3" type="ORF">DDZ15_05855</name>
</gene>
<evidence type="ECO:0008006" key="5">
    <source>
        <dbReference type="Google" id="ProtNLM"/>
    </source>
</evidence>
<evidence type="ECO:0000313" key="3">
    <source>
        <dbReference type="EMBL" id="PWN06797.1"/>
    </source>
</evidence>
<keyword evidence="2" id="KW-1133">Transmembrane helix</keyword>
<dbReference type="PANTHER" id="PTHR34475">
    <property type="match status" value="1"/>
</dbReference>
<reference evidence="3 4" key="1">
    <citation type="submission" date="2018-05" db="EMBL/GenBank/DDBJ databases">
        <title>Rhodohalobacter halophilus gen. nov., sp. nov., a moderately halophilic member of the family Balneolaceae.</title>
        <authorList>
            <person name="Liu Z.-W."/>
        </authorList>
    </citation>
    <scope>NUCLEOTIDE SEQUENCE [LARGE SCALE GENOMIC DNA]</scope>
    <source>
        <strain evidence="3 4">8A47</strain>
    </source>
</reference>
<dbReference type="Gene3D" id="1.10.260.40">
    <property type="entry name" value="lambda repressor-like DNA-binding domains"/>
    <property type="match status" value="1"/>
</dbReference>
<keyword evidence="2" id="KW-0812">Transmembrane</keyword>
<feature type="transmembrane region" description="Helical" evidence="2">
    <location>
        <begin position="218"/>
        <end position="237"/>
    </location>
</feature>
<dbReference type="GO" id="GO:0003677">
    <property type="term" value="F:DNA binding"/>
    <property type="evidence" value="ECO:0007669"/>
    <property type="project" value="InterPro"/>
</dbReference>
<dbReference type="Proteomes" id="UP000245533">
    <property type="component" value="Unassembled WGS sequence"/>
</dbReference>
<feature type="region of interest" description="Disordered" evidence="1">
    <location>
        <begin position="97"/>
        <end position="199"/>
    </location>
</feature>
<dbReference type="RefSeq" id="WP_109646075.1">
    <property type="nucleotide sequence ID" value="NZ_QGGB01000005.1"/>
</dbReference>